<dbReference type="OrthoDB" id="4770905at2759"/>
<reference evidence="2 4" key="2">
    <citation type="journal article" date="2018" name="Plant J.">
        <title>The Physcomitrella patens chromosome-scale assembly reveals moss genome structure and evolution.</title>
        <authorList>
            <person name="Lang D."/>
            <person name="Ullrich K.K."/>
            <person name="Murat F."/>
            <person name="Fuchs J."/>
            <person name="Jenkins J."/>
            <person name="Haas F.B."/>
            <person name="Piednoel M."/>
            <person name="Gundlach H."/>
            <person name="Van Bel M."/>
            <person name="Meyberg R."/>
            <person name="Vives C."/>
            <person name="Morata J."/>
            <person name="Symeonidi A."/>
            <person name="Hiss M."/>
            <person name="Muchero W."/>
            <person name="Kamisugi Y."/>
            <person name="Saleh O."/>
            <person name="Blanc G."/>
            <person name="Decker E.L."/>
            <person name="van Gessel N."/>
            <person name="Grimwood J."/>
            <person name="Hayes R.D."/>
            <person name="Graham S.W."/>
            <person name="Gunter L.E."/>
            <person name="McDaniel S.F."/>
            <person name="Hoernstein S.N.W."/>
            <person name="Larsson A."/>
            <person name="Li F.W."/>
            <person name="Perroud P.F."/>
            <person name="Phillips J."/>
            <person name="Ranjan P."/>
            <person name="Rokshar D.S."/>
            <person name="Rothfels C.J."/>
            <person name="Schneider L."/>
            <person name="Shu S."/>
            <person name="Stevenson D.W."/>
            <person name="Thummler F."/>
            <person name="Tillich M."/>
            <person name="Villarreal Aguilar J.C."/>
            <person name="Widiez T."/>
            <person name="Wong G.K."/>
            <person name="Wymore A."/>
            <person name="Zhang Y."/>
            <person name="Zimmer A.D."/>
            <person name="Quatrano R.S."/>
            <person name="Mayer K.F.X."/>
            <person name="Goodstein D."/>
            <person name="Casacuberta J.M."/>
            <person name="Vandepoele K."/>
            <person name="Reski R."/>
            <person name="Cuming A.C."/>
            <person name="Tuskan G.A."/>
            <person name="Maumus F."/>
            <person name="Salse J."/>
            <person name="Schmutz J."/>
            <person name="Rensing S.A."/>
        </authorList>
    </citation>
    <scope>NUCLEOTIDE SEQUENCE [LARGE SCALE GENOMIC DNA]</scope>
    <source>
        <strain evidence="3 4">cv. Gransden 2004</strain>
    </source>
</reference>
<dbReference type="Gramene" id="Pp3c16_21830V3.1">
    <property type="protein sequence ID" value="Pp3c16_21830V3.1"/>
    <property type="gene ID" value="Pp3c16_21830"/>
</dbReference>
<dbReference type="RefSeq" id="XP_024398140.1">
    <property type="nucleotide sequence ID" value="XM_024542372.2"/>
</dbReference>
<organism evidence="2">
    <name type="scientific">Physcomitrium patens</name>
    <name type="common">Spreading-leaved earth moss</name>
    <name type="synonym">Physcomitrella patens</name>
    <dbReference type="NCBI Taxonomy" id="3218"/>
    <lineage>
        <taxon>Eukaryota</taxon>
        <taxon>Viridiplantae</taxon>
        <taxon>Streptophyta</taxon>
        <taxon>Embryophyta</taxon>
        <taxon>Bryophyta</taxon>
        <taxon>Bryophytina</taxon>
        <taxon>Bryopsida</taxon>
        <taxon>Funariidae</taxon>
        <taxon>Funariales</taxon>
        <taxon>Funariaceae</taxon>
        <taxon>Physcomitrium</taxon>
    </lineage>
</organism>
<proteinExistence type="predicted"/>
<dbReference type="EnsemblPlants" id="Pp3c16_21830V3.2">
    <property type="protein sequence ID" value="Pp3c16_21830V3.2"/>
    <property type="gene ID" value="Pp3c16_21830"/>
</dbReference>
<dbReference type="GeneID" id="112293202"/>
<dbReference type="Gramene" id="Pp3c16_21830V3.2">
    <property type="protein sequence ID" value="Pp3c16_21830V3.2"/>
    <property type="gene ID" value="Pp3c16_21830"/>
</dbReference>
<dbReference type="EMBL" id="ABEU02000016">
    <property type="protein sequence ID" value="PNR38220.1"/>
    <property type="molecule type" value="Genomic_DNA"/>
</dbReference>
<dbReference type="KEGG" id="ppp:112293202"/>
<name>A0A2K1J9K9_PHYPA</name>
<feature type="compositionally biased region" description="Basic and acidic residues" evidence="1">
    <location>
        <begin position="435"/>
        <end position="446"/>
    </location>
</feature>
<dbReference type="Gramene" id="Pp3c16_21830V3.3">
    <property type="protein sequence ID" value="Pp3c16_21830V3.3"/>
    <property type="gene ID" value="Pp3c16_21830"/>
</dbReference>
<keyword evidence="4" id="KW-1185">Reference proteome</keyword>
<dbReference type="AlphaFoldDB" id="A0A2K1J9K9"/>
<sequence>MENKNIDATPFTLQGEPAGLGTLPMGCLDHAGYTMSNEKDFYSKFILELVPNNAHDDSWYVKNLKPVQPMQPRIDTRLFNGSFRNAINAPDRMNVMYSHDALARGKISRLDEVSVPTDDAAFVEARAMRYEGQVRPRLISFLLPGKPEKYLWIDLSWPIRNILLPISQVSYPGEKPNCTYTQINFRMLLGRLAVSGWAEDGNQGFVNWEGDNKRGLVWNGSAASMRIDLELLSLLLTLPRHMRKPDFNVLAALQLHRWDVGVPYNPRLPMNSNGHFVSETGKYVSNYPLVSGRSARRSTVGVAYDKFLSDINGVQVVFPPPPPNRMVSILNTVLSVGLSFIPVCGPLLAIASPLVIRAIEDPTSLEVKNLLTIEFGIELAGAILGSAQSYQGLKNPSAKKSDVTPEMPPPLYYGESPDDYKLNPNTMDPTEEEKEMAKKDPEKSNDSVEPESS</sequence>
<dbReference type="EnsemblPlants" id="Pp3c16_21830V3.1">
    <property type="protein sequence ID" value="Pp3c16_21830V3.1"/>
    <property type="gene ID" value="Pp3c16_21830"/>
</dbReference>
<evidence type="ECO:0000313" key="4">
    <source>
        <dbReference type="Proteomes" id="UP000006727"/>
    </source>
</evidence>
<reference evidence="3" key="3">
    <citation type="submission" date="2020-12" db="UniProtKB">
        <authorList>
            <consortium name="EnsemblPlants"/>
        </authorList>
    </citation>
    <scope>IDENTIFICATION</scope>
</reference>
<accession>A0A2K1J9K9</accession>
<dbReference type="EnsemblPlants" id="Pp3c16_21830V3.3">
    <property type="protein sequence ID" value="Pp3c16_21830V3.3"/>
    <property type="gene ID" value="Pp3c16_21830"/>
</dbReference>
<reference evidence="2 4" key="1">
    <citation type="journal article" date="2008" name="Science">
        <title>The Physcomitrella genome reveals evolutionary insights into the conquest of land by plants.</title>
        <authorList>
            <person name="Rensing S."/>
            <person name="Lang D."/>
            <person name="Zimmer A."/>
            <person name="Terry A."/>
            <person name="Salamov A."/>
            <person name="Shapiro H."/>
            <person name="Nishiyama T."/>
            <person name="Perroud P.-F."/>
            <person name="Lindquist E."/>
            <person name="Kamisugi Y."/>
            <person name="Tanahashi T."/>
            <person name="Sakakibara K."/>
            <person name="Fujita T."/>
            <person name="Oishi K."/>
            <person name="Shin-I T."/>
            <person name="Kuroki Y."/>
            <person name="Toyoda A."/>
            <person name="Suzuki Y."/>
            <person name="Hashimoto A."/>
            <person name="Yamaguchi K."/>
            <person name="Sugano A."/>
            <person name="Kohara Y."/>
            <person name="Fujiyama A."/>
            <person name="Anterola A."/>
            <person name="Aoki S."/>
            <person name="Ashton N."/>
            <person name="Barbazuk W.B."/>
            <person name="Barker E."/>
            <person name="Bennetzen J."/>
            <person name="Bezanilla M."/>
            <person name="Blankenship R."/>
            <person name="Cho S.H."/>
            <person name="Dutcher S."/>
            <person name="Estelle M."/>
            <person name="Fawcett J.A."/>
            <person name="Gundlach H."/>
            <person name="Hanada K."/>
            <person name="Heyl A."/>
            <person name="Hicks K.A."/>
            <person name="Hugh J."/>
            <person name="Lohr M."/>
            <person name="Mayer K."/>
            <person name="Melkozernov A."/>
            <person name="Murata T."/>
            <person name="Nelson D."/>
            <person name="Pils B."/>
            <person name="Prigge M."/>
            <person name="Reiss B."/>
            <person name="Renner T."/>
            <person name="Rombauts S."/>
            <person name="Rushton P."/>
            <person name="Sanderfoot A."/>
            <person name="Schween G."/>
            <person name="Shiu S.-H."/>
            <person name="Stueber K."/>
            <person name="Theodoulou F.L."/>
            <person name="Tu H."/>
            <person name="Van de Peer Y."/>
            <person name="Verrier P.J."/>
            <person name="Waters E."/>
            <person name="Wood A."/>
            <person name="Yang L."/>
            <person name="Cove D."/>
            <person name="Cuming A."/>
            <person name="Hasebe M."/>
            <person name="Lucas S."/>
            <person name="Mishler D.B."/>
            <person name="Reski R."/>
            <person name="Grigoriev I."/>
            <person name="Quatrano R.S."/>
            <person name="Boore J.L."/>
        </authorList>
    </citation>
    <scope>NUCLEOTIDE SEQUENCE [LARGE SCALE GENOMIC DNA]</scope>
    <source>
        <strain evidence="3 4">cv. Gransden 2004</strain>
    </source>
</reference>
<protein>
    <submittedName>
        <fullName evidence="2 3">Uncharacterized protein</fullName>
    </submittedName>
</protein>
<evidence type="ECO:0000256" key="1">
    <source>
        <dbReference type="SAM" id="MobiDB-lite"/>
    </source>
</evidence>
<dbReference type="Proteomes" id="UP000006727">
    <property type="component" value="Chromosome 16"/>
</dbReference>
<feature type="region of interest" description="Disordered" evidence="1">
    <location>
        <begin position="394"/>
        <end position="453"/>
    </location>
</feature>
<dbReference type="PaxDb" id="3218-PP1S4_121V6.1"/>
<evidence type="ECO:0000313" key="2">
    <source>
        <dbReference type="EMBL" id="PNR38220.1"/>
    </source>
</evidence>
<gene>
    <name evidence="3" type="primary">LOC112293202</name>
    <name evidence="2" type="ORF">PHYPA_021331</name>
</gene>
<evidence type="ECO:0000313" key="3">
    <source>
        <dbReference type="EnsemblPlants" id="Pp3c16_21830V3.1"/>
    </source>
</evidence>